<name>D4DS68_NEIEG</name>
<sequence>MFMFQYSFGNNVNNATGYYKYLAELNISFLQTTGYSVKIPHNIITILFNL</sequence>
<protein>
    <submittedName>
        <fullName evidence="1">Uncharacterized protein</fullName>
    </submittedName>
</protein>
<organism evidence="1 2">
    <name type="scientific">Neisseria elongata subsp. glycolytica ATCC 29315</name>
    <dbReference type="NCBI Taxonomy" id="546263"/>
    <lineage>
        <taxon>Bacteria</taxon>
        <taxon>Pseudomonadati</taxon>
        <taxon>Pseudomonadota</taxon>
        <taxon>Betaproteobacteria</taxon>
        <taxon>Neisseriales</taxon>
        <taxon>Neisseriaceae</taxon>
        <taxon>Neisseria</taxon>
    </lineage>
</organism>
<evidence type="ECO:0000313" key="1">
    <source>
        <dbReference type="EMBL" id="EFE49322.1"/>
    </source>
</evidence>
<dbReference type="Proteomes" id="UP000005536">
    <property type="component" value="Unassembled WGS sequence"/>
</dbReference>
<dbReference type="EMBL" id="ADBF01000184">
    <property type="protein sequence ID" value="EFE49322.1"/>
    <property type="molecule type" value="Genomic_DNA"/>
</dbReference>
<evidence type="ECO:0000313" key="2">
    <source>
        <dbReference type="Proteomes" id="UP000005536"/>
    </source>
</evidence>
<proteinExistence type="predicted"/>
<dbReference type="AlphaFoldDB" id="D4DS68"/>
<comment type="caution">
    <text evidence="1">The sequence shown here is derived from an EMBL/GenBank/DDBJ whole genome shotgun (WGS) entry which is preliminary data.</text>
</comment>
<reference evidence="1 2" key="1">
    <citation type="submission" date="2010-02" db="EMBL/GenBank/DDBJ databases">
        <authorList>
            <person name="Weinstock G."/>
            <person name="Sodergren E."/>
            <person name="Clifton S."/>
            <person name="Fulton L."/>
            <person name="Fulton B."/>
            <person name="Courtney L."/>
            <person name="Fronick C."/>
            <person name="Harrison M."/>
            <person name="Strong C."/>
            <person name="Farmer C."/>
            <person name="Delahaunty K."/>
            <person name="Markovic C."/>
            <person name="Hall O."/>
            <person name="Minx P."/>
            <person name="Tomlinson C."/>
            <person name="Mitreva M."/>
            <person name="Nelson J."/>
            <person name="Hou S."/>
            <person name="Wollam A."/>
            <person name="Pepin K.H."/>
            <person name="Johnson M."/>
            <person name="Bhonagiri V."/>
            <person name="Zhang X."/>
            <person name="Suruliraj S."/>
            <person name="Warren W."/>
            <person name="Chinwalla A."/>
            <person name="Mardis E.R."/>
            <person name="Wilson R.K."/>
        </authorList>
    </citation>
    <scope>NUCLEOTIDE SEQUENCE [LARGE SCALE GENOMIC DNA]</scope>
    <source>
        <strain evidence="1 2">ATCC 29315</strain>
    </source>
</reference>
<gene>
    <name evidence="1" type="ORF">NEIELOOT_01911</name>
</gene>
<accession>D4DS68</accession>